<dbReference type="InterPro" id="IPR051625">
    <property type="entry name" value="Signaling_Regulatory_Domain"/>
</dbReference>
<reference evidence="3" key="1">
    <citation type="submission" date="2021-09" db="EMBL/GenBank/DDBJ databases">
        <authorList>
            <consortium name="AG Swart"/>
            <person name="Singh M."/>
            <person name="Singh A."/>
            <person name="Seah K."/>
            <person name="Emmerich C."/>
        </authorList>
    </citation>
    <scope>NUCLEOTIDE SEQUENCE</scope>
    <source>
        <strain evidence="3">ATCC30299</strain>
    </source>
</reference>
<evidence type="ECO:0000313" key="3">
    <source>
        <dbReference type="EMBL" id="CAG9311797.1"/>
    </source>
</evidence>
<dbReference type="AlphaFoldDB" id="A0AAU9IEV9"/>
<comment type="caution">
    <text evidence="3">The sequence shown here is derived from an EMBL/GenBank/DDBJ whole genome shotgun (WGS) entry which is preliminary data.</text>
</comment>
<feature type="repeat" description="RCC1" evidence="2">
    <location>
        <begin position="558"/>
        <end position="619"/>
    </location>
</feature>
<feature type="repeat" description="RCC1" evidence="2">
    <location>
        <begin position="677"/>
        <end position="728"/>
    </location>
</feature>
<dbReference type="Pfam" id="PF00415">
    <property type="entry name" value="RCC1"/>
    <property type="match status" value="4"/>
</dbReference>
<organism evidence="3 4">
    <name type="scientific">Blepharisma stoltei</name>
    <dbReference type="NCBI Taxonomy" id="1481888"/>
    <lineage>
        <taxon>Eukaryota</taxon>
        <taxon>Sar</taxon>
        <taxon>Alveolata</taxon>
        <taxon>Ciliophora</taxon>
        <taxon>Postciliodesmatophora</taxon>
        <taxon>Heterotrichea</taxon>
        <taxon>Heterotrichida</taxon>
        <taxon>Blepharismidae</taxon>
        <taxon>Blepharisma</taxon>
    </lineage>
</organism>
<gene>
    <name evidence="3" type="ORF">BSTOLATCC_MIC5057</name>
</gene>
<dbReference type="Gene3D" id="2.130.10.30">
    <property type="entry name" value="Regulator of chromosome condensation 1/beta-lactamase-inhibitor protein II"/>
    <property type="match status" value="1"/>
</dbReference>
<accession>A0AAU9IEV9</accession>
<dbReference type="PANTHER" id="PTHR22872">
    <property type="entry name" value="BTK-BINDING PROTEIN-RELATED"/>
    <property type="match status" value="1"/>
</dbReference>
<dbReference type="SUPFAM" id="SSF50985">
    <property type="entry name" value="RCC1/BLIP-II"/>
    <property type="match status" value="1"/>
</dbReference>
<evidence type="ECO:0000313" key="4">
    <source>
        <dbReference type="Proteomes" id="UP001162131"/>
    </source>
</evidence>
<dbReference type="PRINTS" id="PR00633">
    <property type="entry name" value="RCCNDNSATION"/>
</dbReference>
<protein>
    <submittedName>
        <fullName evidence="3">Uncharacterized protein</fullName>
    </submittedName>
</protein>
<name>A0AAU9IEV9_9CILI</name>
<feature type="repeat" description="RCC1" evidence="2">
    <location>
        <begin position="620"/>
        <end position="676"/>
    </location>
</feature>
<dbReference type="Proteomes" id="UP001162131">
    <property type="component" value="Unassembled WGS sequence"/>
</dbReference>
<sequence length="801" mass="89262">MKEVASIMISSDQDKFIKTRLSRISDRSTTVETVSQSSFILQKSCSYSGPHPVSLQIWNSDKPRHSQFKSDPLYRFPILNDPRSIYRVADSWILISKEDCTFIDEVDIKSTLKNLQAISPFKRGNYDEIINDIQLFAIDETFAEETKKVNQELFSDQFSNESATPTKKIGIKLPKKEDMWKINNFDQEIIQYNPHTTPASSIEFYSGTNIVQTIENTIDLTNDFENPKKIIDPRSSISSISSGSNLYQSEEFQKDFNESDFDLKRKNNVISSISEEDCYQISSSEEADMSNNLPSHMAELLPENSEEMSKNLFNSRYALSGLKINPATLRSSCSSSNGSTISADEGSIHITNRVFLQDCGATKQVMKGMCFQPTIFAKIPPKNLTNSDLRLSGQEISFGQETENIEFPDNFSPLYKKIVICELDEDDRYKRLEIVSSCTCAGFLSVPQLEFTNIEGKSKAFISFQSEKPQVLTSLLAPEILGSFISTPVSWITCGFEHCCLVTALGSVMSWGYGASGCLGHGNTNSYIFPTLITDLANKTIVYMESGAYHNAAISSEGELFVWGRGDVNQLGIGTRALSKDELGYVALRPLRNDYFFKNDIKVKGIACGEAHTLVLDSSGAVYSFGWAEFGQLGLPLNEVKNSSMANTCKKILALKNQKIIKIGAGSIFSAALSEYGQLFTWGNGEQGQLGLGNNIKSSQFPVTVDILDEFIIDFICGEYNVICLSESKKLYGWGQGVAGIFQNMQESYPVGSELICYVPRLLAEVEIAHRFIISKRSYYPKLHQKGFLSQSLLDDSDSIV</sequence>
<keyword evidence="4" id="KW-1185">Reference proteome</keyword>
<proteinExistence type="predicted"/>
<dbReference type="InterPro" id="IPR000408">
    <property type="entry name" value="Reg_chr_condens"/>
</dbReference>
<feature type="repeat" description="RCC1" evidence="2">
    <location>
        <begin position="506"/>
        <end position="557"/>
    </location>
</feature>
<evidence type="ECO:0000256" key="1">
    <source>
        <dbReference type="ARBA" id="ARBA00022737"/>
    </source>
</evidence>
<dbReference type="EMBL" id="CAJZBQ010000005">
    <property type="protein sequence ID" value="CAG9311797.1"/>
    <property type="molecule type" value="Genomic_DNA"/>
</dbReference>
<evidence type="ECO:0000256" key="2">
    <source>
        <dbReference type="PROSITE-ProRule" id="PRU00235"/>
    </source>
</evidence>
<dbReference type="PROSITE" id="PS50012">
    <property type="entry name" value="RCC1_3"/>
    <property type="match status" value="4"/>
</dbReference>
<dbReference type="InterPro" id="IPR009091">
    <property type="entry name" value="RCC1/BLIP-II"/>
</dbReference>
<keyword evidence="1" id="KW-0677">Repeat</keyword>